<evidence type="ECO:0000256" key="8">
    <source>
        <dbReference type="PIRSR" id="PIRSR602481-2"/>
    </source>
</evidence>
<comment type="cofactor">
    <cofactor evidence="8">
        <name>Mn(2+)</name>
        <dbReference type="ChEBI" id="CHEBI:29035"/>
    </cofactor>
    <cofactor evidence="8">
        <name>Fe(2+)</name>
        <dbReference type="ChEBI" id="CHEBI:29033"/>
    </cofactor>
    <text evidence="8">Binds 1 Mn(2+) or Fe(2+) ion per subunit.</text>
</comment>
<evidence type="ECO:0000313" key="16">
    <source>
        <dbReference type="Proteomes" id="UP000283586"/>
    </source>
</evidence>
<evidence type="ECO:0000313" key="12">
    <source>
        <dbReference type="EMBL" id="RHA63094.1"/>
    </source>
</evidence>
<evidence type="ECO:0000256" key="4">
    <source>
        <dbReference type="ARBA" id="ARBA00023015"/>
    </source>
</evidence>
<keyword evidence="5" id="KW-0238">DNA-binding</keyword>
<dbReference type="STRING" id="166486.ERS852572_01003"/>
<dbReference type="EMBL" id="QRID01000014">
    <property type="protein sequence ID" value="RHG26894.1"/>
    <property type="molecule type" value="Genomic_DNA"/>
</dbReference>
<organism evidence="9 15">
    <name type="scientific">Roseburia intestinalis</name>
    <dbReference type="NCBI Taxonomy" id="166486"/>
    <lineage>
        <taxon>Bacteria</taxon>
        <taxon>Bacillati</taxon>
        <taxon>Bacillota</taxon>
        <taxon>Clostridia</taxon>
        <taxon>Lachnospirales</taxon>
        <taxon>Lachnospiraceae</taxon>
        <taxon>Roseburia</taxon>
    </lineage>
</organism>
<evidence type="ECO:0000313" key="17">
    <source>
        <dbReference type="Proteomes" id="UP000284051"/>
    </source>
</evidence>
<dbReference type="EMBL" id="WGGT01000019">
    <property type="protein sequence ID" value="MVQ46805.1"/>
    <property type="molecule type" value="Genomic_DNA"/>
</dbReference>
<dbReference type="Gene3D" id="1.10.10.10">
    <property type="entry name" value="Winged helix-like DNA-binding domain superfamily/Winged helix DNA-binding domain"/>
    <property type="match status" value="1"/>
</dbReference>
<keyword evidence="6" id="KW-0804">Transcription</keyword>
<proteinExistence type="inferred from homology"/>
<evidence type="ECO:0000256" key="5">
    <source>
        <dbReference type="ARBA" id="ARBA00023125"/>
    </source>
</evidence>
<evidence type="ECO:0000256" key="7">
    <source>
        <dbReference type="PIRSR" id="PIRSR602481-1"/>
    </source>
</evidence>
<sequence>MLKRSKQRESIKKFLISRYDHPTAETVYMNIKEEFPNISLGTVYRNLSLLADIGEIQKLSTGIGPDRFDGNPKPHYHFICKECGSVLDLNVTGLDHINVLAAQDFDGEIEGHVTYFYGKCSSCKAKRQTS</sequence>
<accession>A0A173SHZ6</accession>
<dbReference type="PANTHER" id="PTHR33202">
    <property type="entry name" value="ZINC UPTAKE REGULATION PROTEIN"/>
    <property type="match status" value="1"/>
</dbReference>
<keyword evidence="8" id="KW-0408">Iron</keyword>
<dbReference type="Proteomes" id="UP000095350">
    <property type="component" value="Unassembled WGS sequence"/>
</dbReference>
<evidence type="ECO:0000256" key="2">
    <source>
        <dbReference type="ARBA" id="ARBA00022491"/>
    </source>
</evidence>
<dbReference type="Proteomes" id="UP000284465">
    <property type="component" value="Unassembled WGS sequence"/>
</dbReference>
<protein>
    <submittedName>
        <fullName evidence="9">Peroxide-responsive repressor perR</fullName>
    </submittedName>
    <submittedName>
        <fullName evidence="10">Transcriptional repressor</fullName>
    </submittedName>
</protein>
<keyword evidence="2" id="KW-0678">Repressor</keyword>
<dbReference type="Proteomes" id="UP000283586">
    <property type="component" value="Unassembled WGS sequence"/>
</dbReference>
<feature type="binding site" evidence="7">
    <location>
        <position position="83"/>
    </location>
    <ligand>
        <name>Zn(2+)</name>
        <dbReference type="ChEBI" id="CHEBI:29105"/>
    </ligand>
</feature>
<evidence type="ECO:0000256" key="1">
    <source>
        <dbReference type="ARBA" id="ARBA00007957"/>
    </source>
</evidence>
<dbReference type="SUPFAM" id="SSF46785">
    <property type="entry name" value="Winged helix' DNA-binding domain"/>
    <property type="match status" value="1"/>
</dbReference>
<dbReference type="GO" id="GO:0045892">
    <property type="term" value="P:negative regulation of DNA-templated transcription"/>
    <property type="evidence" value="ECO:0007669"/>
    <property type="project" value="TreeGrafter"/>
</dbReference>
<keyword evidence="3 7" id="KW-0862">Zinc</keyword>
<dbReference type="GO" id="GO:0008270">
    <property type="term" value="F:zinc ion binding"/>
    <property type="evidence" value="ECO:0007669"/>
    <property type="project" value="TreeGrafter"/>
</dbReference>
<dbReference type="GO" id="GO:0000976">
    <property type="term" value="F:transcription cis-regulatory region binding"/>
    <property type="evidence" value="ECO:0007669"/>
    <property type="project" value="TreeGrafter"/>
</dbReference>
<dbReference type="Proteomes" id="UP000479531">
    <property type="component" value="Unassembled WGS sequence"/>
</dbReference>
<reference evidence="16 17" key="2">
    <citation type="submission" date="2018-08" db="EMBL/GenBank/DDBJ databases">
        <title>A genome reference for cultivated species of the human gut microbiota.</title>
        <authorList>
            <person name="Zou Y."/>
            <person name="Xue W."/>
            <person name="Luo G."/>
        </authorList>
    </citation>
    <scope>NUCLEOTIDE SEQUENCE [LARGE SCALE GENOMIC DNA]</scope>
    <source>
        <strain evidence="14 16">AF31-21AC</strain>
        <strain evidence="13 17">AM22-21LB</strain>
        <strain evidence="12 18">AM43-11</strain>
    </source>
</reference>
<evidence type="ECO:0000313" key="10">
    <source>
        <dbReference type="EMBL" id="MTR85235.1"/>
    </source>
</evidence>
<dbReference type="EMBL" id="CYXZ01000006">
    <property type="protein sequence ID" value="CUM89830.1"/>
    <property type="molecule type" value="Genomic_DNA"/>
</dbReference>
<feature type="binding site" evidence="7">
    <location>
        <position position="123"/>
    </location>
    <ligand>
        <name>Zn(2+)</name>
        <dbReference type="ChEBI" id="CHEBI:29105"/>
    </ligand>
</feature>
<dbReference type="Gene3D" id="3.30.1490.190">
    <property type="match status" value="1"/>
</dbReference>
<dbReference type="EMBL" id="WNAJ01000009">
    <property type="protein sequence ID" value="MTR85235.1"/>
    <property type="molecule type" value="Genomic_DNA"/>
</dbReference>
<evidence type="ECO:0000313" key="20">
    <source>
        <dbReference type="Proteomes" id="UP000479531"/>
    </source>
</evidence>
<dbReference type="PaxDb" id="166486-ERS852572_01003"/>
<feature type="binding site" evidence="7">
    <location>
        <position position="80"/>
    </location>
    <ligand>
        <name>Zn(2+)</name>
        <dbReference type="ChEBI" id="CHEBI:29105"/>
    </ligand>
</feature>
<dbReference type="InterPro" id="IPR043135">
    <property type="entry name" value="Fur_C"/>
</dbReference>
<keyword evidence="7" id="KW-0479">Metal-binding</keyword>
<evidence type="ECO:0000256" key="3">
    <source>
        <dbReference type="ARBA" id="ARBA00022833"/>
    </source>
</evidence>
<evidence type="ECO:0000313" key="11">
    <source>
        <dbReference type="EMBL" id="MVQ46805.1"/>
    </source>
</evidence>
<reference evidence="9 15" key="1">
    <citation type="submission" date="2015-09" db="EMBL/GenBank/DDBJ databases">
        <authorList>
            <consortium name="Pathogen Informatics"/>
        </authorList>
    </citation>
    <scope>NUCLEOTIDE SEQUENCE [LARGE SCALE GENOMIC DNA]</scope>
    <source>
        <strain evidence="9 15">2789STDY5834960</strain>
    </source>
</reference>
<dbReference type="Pfam" id="PF01475">
    <property type="entry name" value="FUR"/>
    <property type="match status" value="1"/>
</dbReference>
<reference evidence="10 19" key="3">
    <citation type="journal article" date="2019" name="Nat. Med.">
        <title>A library of human gut bacterial isolates paired with longitudinal multiomics data enables mechanistic microbiome research.</title>
        <authorList>
            <person name="Poyet M."/>
            <person name="Groussin M."/>
            <person name="Gibbons S.M."/>
            <person name="Avila-Pacheco J."/>
            <person name="Jiang X."/>
            <person name="Kearney S.M."/>
            <person name="Perrotta A.R."/>
            <person name="Berdy B."/>
            <person name="Zhao S."/>
            <person name="Lieberman T.D."/>
            <person name="Swanson P.K."/>
            <person name="Smith M."/>
            <person name="Roesemann S."/>
            <person name="Alexander J.E."/>
            <person name="Rich S.A."/>
            <person name="Livny J."/>
            <person name="Vlamakis H."/>
            <person name="Clish C."/>
            <person name="Bullock K."/>
            <person name="Deik A."/>
            <person name="Scott J."/>
            <person name="Pierce K.A."/>
            <person name="Xavier R.J."/>
            <person name="Alm E.J."/>
        </authorList>
    </citation>
    <scope>NUCLEOTIDE SEQUENCE [LARGE SCALE GENOMIC DNA]</scope>
    <source>
        <strain evidence="10 19">BIOML-A1</strain>
    </source>
</reference>
<evidence type="ECO:0000313" key="13">
    <source>
        <dbReference type="EMBL" id="RHG26894.1"/>
    </source>
</evidence>
<dbReference type="Proteomes" id="UP000284051">
    <property type="component" value="Unassembled WGS sequence"/>
</dbReference>
<evidence type="ECO:0000313" key="14">
    <source>
        <dbReference type="EMBL" id="RHN06923.1"/>
    </source>
</evidence>
<evidence type="ECO:0000313" key="19">
    <source>
        <dbReference type="Proteomes" id="UP000478483"/>
    </source>
</evidence>
<feature type="binding site" evidence="7">
    <location>
        <position position="120"/>
    </location>
    <ligand>
        <name>Zn(2+)</name>
        <dbReference type="ChEBI" id="CHEBI:29105"/>
    </ligand>
</feature>
<dbReference type="GO" id="GO:0003700">
    <property type="term" value="F:DNA-binding transcription factor activity"/>
    <property type="evidence" value="ECO:0007669"/>
    <property type="project" value="InterPro"/>
</dbReference>
<keyword evidence="4" id="KW-0805">Transcription regulation</keyword>
<dbReference type="Proteomes" id="UP000478483">
    <property type="component" value="Unassembled WGS sequence"/>
</dbReference>
<dbReference type="InterPro" id="IPR002481">
    <property type="entry name" value="FUR"/>
</dbReference>
<name>A0A173SHZ6_9FIRM</name>
<reference evidence="11 20" key="4">
    <citation type="submission" date="2019-10" db="EMBL/GenBank/DDBJ databases">
        <title>Roseburia spp. ameliorate alcoholic fatty liver via restoration of gut barrier function.</title>
        <authorList>
            <person name="Seo B."/>
            <person name="Ko G."/>
        </authorList>
    </citation>
    <scope>NUCLEOTIDE SEQUENCE [LARGE SCALE GENOMIC DNA]</scope>
    <source>
        <strain evidence="11 20">SNUG30017</strain>
    </source>
</reference>
<dbReference type="OrthoDB" id="8659436at2"/>
<dbReference type="RefSeq" id="WP_006857072.1">
    <property type="nucleotide sequence ID" value="NZ_CABIYH010000006.1"/>
</dbReference>
<dbReference type="InterPro" id="IPR036388">
    <property type="entry name" value="WH-like_DNA-bd_sf"/>
</dbReference>
<comment type="similarity">
    <text evidence="1">Belongs to the Fur family.</text>
</comment>
<dbReference type="GeneID" id="61431435"/>
<evidence type="ECO:0000313" key="15">
    <source>
        <dbReference type="Proteomes" id="UP000095350"/>
    </source>
</evidence>
<gene>
    <name evidence="9" type="primary">perR</name>
    <name evidence="13" type="ORF">DW264_13770</name>
    <name evidence="12" type="ORF">DW927_17985</name>
    <name evidence="14" type="ORF">DWZ31_12160</name>
    <name evidence="9" type="ORF">ERS852572_01003</name>
    <name evidence="11" type="ORF">GCK47_14135</name>
    <name evidence="10" type="ORF">GMD50_09195</name>
</gene>
<dbReference type="GO" id="GO:1900376">
    <property type="term" value="P:regulation of secondary metabolite biosynthetic process"/>
    <property type="evidence" value="ECO:0007669"/>
    <property type="project" value="TreeGrafter"/>
</dbReference>
<dbReference type="AlphaFoldDB" id="A0A173SHZ6"/>
<evidence type="ECO:0000256" key="6">
    <source>
        <dbReference type="ARBA" id="ARBA00023163"/>
    </source>
</evidence>
<evidence type="ECO:0000313" key="9">
    <source>
        <dbReference type="EMBL" id="CUM89830.1"/>
    </source>
</evidence>
<dbReference type="EMBL" id="QRQN01000014">
    <property type="protein sequence ID" value="RHN06923.1"/>
    <property type="molecule type" value="Genomic_DNA"/>
</dbReference>
<comment type="cofactor">
    <cofactor evidence="7">
        <name>Zn(2+)</name>
        <dbReference type="ChEBI" id="CHEBI:29105"/>
    </cofactor>
    <text evidence="7">Binds 1 zinc ion per subunit.</text>
</comment>
<dbReference type="InterPro" id="IPR036390">
    <property type="entry name" value="WH_DNA-bd_sf"/>
</dbReference>
<feature type="binding site" evidence="8">
    <location>
        <position position="112"/>
    </location>
    <ligand>
        <name>Fe cation</name>
        <dbReference type="ChEBI" id="CHEBI:24875"/>
    </ligand>
</feature>
<dbReference type="CDD" id="cd07153">
    <property type="entry name" value="Fur_like"/>
    <property type="match status" value="1"/>
</dbReference>
<evidence type="ECO:0000313" key="18">
    <source>
        <dbReference type="Proteomes" id="UP000284465"/>
    </source>
</evidence>
<dbReference type="PANTHER" id="PTHR33202:SF8">
    <property type="entry name" value="PEROXIDE-RESPONSIVE REPRESSOR PERR"/>
    <property type="match status" value="1"/>
</dbReference>
<dbReference type="EMBL" id="QSFP01000032">
    <property type="protein sequence ID" value="RHA63094.1"/>
    <property type="molecule type" value="Genomic_DNA"/>
</dbReference>